<accession>A0A0E4H3U8</accession>
<proteinExistence type="inferred from homology"/>
<dbReference type="GO" id="GO:0006233">
    <property type="term" value="P:dTDP biosynthetic process"/>
    <property type="evidence" value="ECO:0007669"/>
    <property type="project" value="InterPro"/>
</dbReference>
<feature type="domain" description="Thymidylate kinase-like" evidence="12">
    <location>
        <begin position="9"/>
        <end position="199"/>
    </location>
</feature>
<dbReference type="GO" id="GO:0005524">
    <property type="term" value="F:ATP binding"/>
    <property type="evidence" value="ECO:0007669"/>
    <property type="project" value="UniProtKB-UniRule"/>
</dbReference>
<organism evidence="13 14">
    <name type="scientific">Streptococcus varani</name>
    <dbReference type="NCBI Taxonomy" id="1608583"/>
    <lineage>
        <taxon>Bacteria</taxon>
        <taxon>Bacillati</taxon>
        <taxon>Bacillota</taxon>
        <taxon>Bacilli</taxon>
        <taxon>Lactobacillales</taxon>
        <taxon>Streptococcaceae</taxon>
        <taxon>Streptococcus</taxon>
    </lineage>
</organism>
<sequence length="210" mass="23634">MNKGIFISLEGPDGAGKTSVLQALLPKLAAFDMELVTTREPGGVAIAEDIRSVILNPENTAMDDKTELLLYIAARRQHLKERILPALDGGKLLLVDRFIDSSVAYQGFGRGLDVKDINWLNDYATDGLVPDLTLYFDINVEEGLARIAKNRHHDVDRLDMETVDMHERVRQGYLSILEQDPERMVKVDASHPLEQVIEEAFSIISKRFFK</sequence>
<keyword evidence="4 11" id="KW-0808">Transferase</keyword>
<evidence type="ECO:0000256" key="1">
    <source>
        <dbReference type="ARBA" id="ARBA00009776"/>
    </source>
</evidence>
<dbReference type="Proteomes" id="UP000198604">
    <property type="component" value="Unassembled WGS sequence"/>
</dbReference>
<evidence type="ECO:0000313" key="14">
    <source>
        <dbReference type="Proteomes" id="UP000198604"/>
    </source>
</evidence>
<comment type="function">
    <text evidence="10 11">Phosphorylation of dTMP to form dTDP in both de novo and salvage pathways of dTTP synthesis.</text>
</comment>
<dbReference type="GO" id="GO:0006227">
    <property type="term" value="P:dUDP biosynthetic process"/>
    <property type="evidence" value="ECO:0007669"/>
    <property type="project" value="TreeGrafter"/>
</dbReference>
<dbReference type="GO" id="GO:0004798">
    <property type="term" value="F:dTMP kinase activity"/>
    <property type="evidence" value="ECO:0007669"/>
    <property type="project" value="UniProtKB-UniRule"/>
</dbReference>
<dbReference type="GO" id="GO:0005829">
    <property type="term" value="C:cytosol"/>
    <property type="evidence" value="ECO:0007669"/>
    <property type="project" value="TreeGrafter"/>
</dbReference>
<evidence type="ECO:0000256" key="9">
    <source>
        <dbReference type="ARBA" id="ARBA00048743"/>
    </source>
</evidence>
<evidence type="ECO:0000256" key="2">
    <source>
        <dbReference type="ARBA" id="ARBA00012980"/>
    </source>
</evidence>
<keyword evidence="6 11" id="KW-0547">Nucleotide-binding</keyword>
<name>A0A0E4H3U8_9STRE</name>
<dbReference type="EC" id="2.7.4.9" evidence="2 11"/>
<evidence type="ECO:0000259" key="12">
    <source>
        <dbReference type="Pfam" id="PF02223"/>
    </source>
</evidence>
<dbReference type="InterPro" id="IPR027417">
    <property type="entry name" value="P-loop_NTPase"/>
</dbReference>
<keyword evidence="14" id="KW-1185">Reference proteome</keyword>
<feature type="binding site" evidence="11">
    <location>
        <begin position="11"/>
        <end position="18"/>
    </location>
    <ligand>
        <name>ATP</name>
        <dbReference type="ChEBI" id="CHEBI:30616"/>
    </ligand>
</feature>
<keyword evidence="5 11" id="KW-0545">Nucleotide biosynthesis</keyword>
<dbReference type="Gene3D" id="3.40.50.300">
    <property type="entry name" value="P-loop containing nucleotide triphosphate hydrolases"/>
    <property type="match status" value="1"/>
</dbReference>
<evidence type="ECO:0000256" key="10">
    <source>
        <dbReference type="ARBA" id="ARBA00057735"/>
    </source>
</evidence>
<comment type="similarity">
    <text evidence="1 11">Belongs to the thymidylate kinase family.</text>
</comment>
<reference evidence="14" key="1">
    <citation type="submission" date="2015-03" db="EMBL/GenBank/DDBJ databases">
        <authorList>
            <person name="Urmite Genomes"/>
        </authorList>
    </citation>
    <scope>NUCLEOTIDE SEQUENCE [LARGE SCALE GENOMIC DNA]</scope>
    <source>
        <strain evidence="14">FF10</strain>
    </source>
</reference>
<evidence type="ECO:0000256" key="4">
    <source>
        <dbReference type="ARBA" id="ARBA00022679"/>
    </source>
</evidence>
<evidence type="ECO:0000256" key="11">
    <source>
        <dbReference type="HAMAP-Rule" id="MF_00165"/>
    </source>
</evidence>
<dbReference type="PANTHER" id="PTHR10344">
    <property type="entry name" value="THYMIDYLATE KINASE"/>
    <property type="match status" value="1"/>
</dbReference>
<keyword evidence="8 11" id="KW-0067">ATP-binding</keyword>
<evidence type="ECO:0000256" key="5">
    <source>
        <dbReference type="ARBA" id="ARBA00022727"/>
    </source>
</evidence>
<evidence type="ECO:0000256" key="3">
    <source>
        <dbReference type="ARBA" id="ARBA00017144"/>
    </source>
</evidence>
<protein>
    <recommendedName>
        <fullName evidence="3 11">Thymidylate kinase</fullName>
        <ecNumber evidence="2 11">2.7.4.9</ecNumber>
    </recommendedName>
    <alternativeName>
        <fullName evidence="11">dTMP kinase</fullName>
    </alternativeName>
</protein>
<evidence type="ECO:0000256" key="8">
    <source>
        <dbReference type="ARBA" id="ARBA00022840"/>
    </source>
</evidence>
<dbReference type="InterPro" id="IPR018094">
    <property type="entry name" value="Thymidylate_kinase"/>
</dbReference>
<gene>
    <name evidence="11" type="primary">tmk</name>
    <name evidence="13" type="ORF">BN1356_01096</name>
</gene>
<dbReference type="SUPFAM" id="SSF52540">
    <property type="entry name" value="P-loop containing nucleoside triphosphate hydrolases"/>
    <property type="match status" value="1"/>
</dbReference>
<dbReference type="InterPro" id="IPR018095">
    <property type="entry name" value="Thymidylate_kin_CS"/>
</dbReference>
<dbReference type="EMBL" id="CTEN01000002">
    <property type="protein sequence ID" value="CQR24739.1"/>
    <property type="molecule type" value="Genomic_DNA"/>
</dbReference>
<evidence type="ECO:0000313" key="13">
    <source>
        <dbReference type="EMBL" id="CQR24739.1"/>
    </source>
</evidence>
<dbReference type="STRING" id="1608583.BN1356_01096"/>
<dbReference type="PANTHER" id="PTHR10344:SF4">
    <property type="entry name" value="UMP-CMP KINASE 2, MITOCHONDRIAL"/>
    <property type="match status" value="1"/>
</dbReference>
<dbReference type="NCBIfam" id="TIGR00041">
    <property type="entry name" value="DTMP_kinase"/>
    <property type="match status" value="1"/>
</dbReference>
<dbReference type="InterPro" id="IPR039430">
    <property type="entry name" value="Thymidylate_kin-like_dom"/>
</dbReference>
<dbReference type="GO" id="GO:0006235">
    <property type="term" value="P:dTTP biosynthetic process"/>
    <property type="evidence" value="ECO:0007669"/>
    <property type="project" value="UniProtKB-UniRule"/>
</dbReference>
<dbReference type="CDD" id="cd01672">
    <property type="entry name" value="TMPK"/>
    <property type="match status" value="1"/>
</dbReference>
<evidence type="ECO:0000256" key="6">
    <source>
        <dbReference type="ARBA" id="ARBA00022741"/>
    </source>
</evidence>
<dbReference type="HAMAP" id="MF_00165">
    <property type="entry name" value="Thymidylate_kinase"/>
    <property type="match status" value="1"/>
</dbReference>
<evidence type="ECO:0000256" key="7">
    <source>
        <dbReference type="ARBA" id="ARBA00022777"/>
    </source>
</evidence>
<dbReference type="RefSeq" id="WP_093650353.1">
    <property type="nucleotide sequence ID" value="NZ_CTEN01000002.1"/>
</dbReference>
<dbReference type="AlphaFoldDB" id="A0A0E4H3U8"/>
<dbReference type="OrthoDB" id="9774907at2"/>
<comment type="catalytic activity">
    <reaction evidence="9 11">
        <text>dTMP + ATP = dTDP + ADP</text>
        <dbReference type="Rhea" id="RHEA:13517"/>
        <dbReference type="ChEBI" id="CHEBI:30616"/>
        <dbReference type="ChEBI" id="CHEBI:58369"/>
        <dbReference type="ChEBI" id="CHEBI:63528"/>
        <dbReference type="ChEBI" id="CHEBI:456216"/>
        <dbReference type="EC" id="2.7.4.9"/>
    </reaction>
</comment>
<keyword evidence="7 11" id="KW-0418">Kinase</keyword>
<dbReference type="FunFam" id="3.40.50.300:FF:000225">
    <property type="entry name" value="Thymidylate kinase"/>
    <property type="match status" value="1"/>
</dbReference>
<dbReference type="Pfam" id="PF02223">
    <property type="entry name" value="Thymidylate_kin"/>
    <property type="match status" value="1"/>
</dbReference>
<dbReference type="PROSITE" id="PS01331">
    <property type="entry name" value="THYMIDYLATE_KINASE"/>
    <property type="match status" value="1"/>
</dbReference>